<protein>
    <submittedName>
        <fullName evidence="2">Uncharacterized protein</fullName>
    </submittedName>
</protein>
<gene>
    <name evidence="2" type="ORF">HMPREF9958_0374</name>
</gene>
<keyword evidence="1" id="KW-1133">Transmembrane helix</keyword>
<feature type="transmembrane region" description="Helical" evidence="1">
    <location>
        <begin position="12"/>
        <end position="28"/>
    </location>
</feature>
<evidence type="ECO:0000313" key="2">
    <source>
        <dbReference type="EMBL" id="EGP68449.1"/>
    </source>
</evidence>
<evidence type="ECO:0000256" key="1">
    <source>
        <dbReference type="SAM" id="Phobius"/>
    </source>
</evidence>
<dbReference type="AlphaFoldDB" id="F9HCK0"/>
<comment type="caution">
    <text evidence="2">The sequence shown here is derived from an EMBL/GenBank/DDBJ whole genome shotgun (WGS) entry which is preliminary data.</text>
</comment>
<dbReference type="EMBL" id="AFQT01000036">
    <property type="protein sequence ID" value="EGP68449.1"/>
    <property type="molecule type" value="Genomic_DNA"/>
</dbReference>
<keyword evidence="1" id="KW-0472">Membrane</keyword>
<organism evidence="2 3">
    <name type="scientific">Streptococcus mitis SK1073</name>
    <dbReference type="NCBI Taxonomy" id="1008452"/>
    <lineage>
        <taxon>Bacteria</taxon>
        <taxon>Bacillati</taxon>
        <taxon>Bacillota</taxon>
        <taxon>Bacilli</taxon>
        <taxon>Lactobacillales</taxon>
        <taxon>Streptococcaceae</taxon>
        <taxon>Streptococcus</taxon>
        <taxon>Streptococcus mitis group</taxon>
    </lineage>
</organism>
<name>F9HCK0_STRMT</name>
<reference evidence="2 3" key="1">
    <citation type="submission" date="2011-05" db="EMBL/GenBank/DDBJ databases">
        <authorList>
            <person name="Durkin A.S."/>
            <person name="Radune D."/>
            <person name="Hostetler J."/>
            <person name="Torralba M."/>
            <person name="Gillis M."/>
            <person name="Methe B."/>
            <person name="Sutton G."/>
            <person name="Nelson K.E."/>
        </authorList>
    </citation>
    <scope>NUCLEOTIDE SEQUENCE [LARGE SCALE GENOMIC DNA]</scope>
    <source>
        <strain evidence="2 3">SK1073</strain>
    </source>
</reference>
<proteinExistence type="predicted"/>
<keyword evidence="1" id="KW-0812">Transmembrane</keyword>
<accession>F9HCK0</accession>
<evidence type="ECO:0000313" key="3">
    <source>
        <dbReference type="Proteomes" id="UP000003815"/>
    </source>
</evidence>
<dbReference type="Proteomes" id="UP000003815">
    <property type="component" value="Unassembled WGS sequence"/>
</dbReference>
<sequence length="38" mass="4411">MEMTIQELDETHLLYVFSFFIIFTLHSSKGVKHALNAV</sequence>